<name>A0ABS1YHX1_9ACTN</name>
<sequence>MSHAAAARLTARNRSGGLSAAGLHTDLMRALQAAGWPVEHESFAENTEYRGYAGPARLLVGRADQAAESRSDACDPDDETRLDLSRPPMVDMAAPLTPTTYEAYSQISGDRPIRDVIAELDRMITDARAHAMAMATNRARCVVCDDAYPQAHLLAAAGDEELLLCPVCAFDGDVLVTSGHATAYLTYQIDQLTATDLATPAGWAGVVALLACAAPPGFDDWLHEQWRHAGTFLSPADYWSHPKQLWVWLPPGDRPAPLHRFGTGARLGALVDALDERWPDLRQRARDTAADNWREAGWSDDEPVPGLFLDQIWPAAVAYAISLRTQATERSAHRPPLQHLFGSFDSLHEHLALIESPLDFDDIESALGVGIETVLDALWPDPAQPPQSAPAQPTATE</sequence>
<reference evidence="1 2" key="1">
    <citation type="submission" date="2021-01" db="EMBL/GenBank/DDBJ databases">
        <title>Draft genome sequence of Micromonospora sp. strain STR1s_6.</title>
        <authorList>
            <person name="Karlyshev A."/>
            <person name="Jawad R."/>
        </authorList>
    </citation>
    <scope>NUCLEOTIDE SEQUENCE [LARGE SCALE GENOMIC DNA]</scope>
    <source>
        <strain evidence="1 2">STR1S-6</strain>
    </source>
</reference>
<evidence type="ECO:0008006" key="3">
    <source>
        <dbReference type="Google" id="ProtNLM"/>
    </source>
</evidence>
<organism evidence="1 2">
    <name type="scientific">Micromonospora tarensis</name>
    <dbReference type="NCBI Taxonomy" id="2806100"/>
    <lineage>
        <taxon>Bacteria</taxon>
        <taxon>Bacillati</taxon>
        <taxon>Actinomycetota</taxon>
        <taxon>Actinomycetes</taxon>
        <taxon>Micromonosporales</taxon>
        <taxon>Micromonosporaceae</taxon>
        <taxon>Micromonospora</taxon>
    </lineage>
</organism>
<gene>
    <name evidence="1" type="ORF">JM949_17225</name>
</gene>
<protein>
    <recommendedName>
        <fullName evidence="3">TniQ protein</fullName>
    </recommendedName>
</protein>
<comment type="caution">
    <text evidence="1">The sequence shown here is derived from an EMBL/GenBank/DDBJ whole genome shotgun (WGS) entry which is preliminary data.</text>
</comment>
<evidence type="ECO:0000313" key="1">
    <source>
        <dbReference type="EMBL" id="MBM0277014.1"/>
    </source>
</evidence>
<keyword evidence="2" id="KW-1185">Reference proteome</keyword>
<evidence type="ECO:0000313" key="2">
    <source>
        <dbReference type="Proteomes" id="UP000622245"/>
    </source>
</evidence>
<dbReference type="RefSeq" id="WP_203149459.1">
    <property type="nucleotide sequence ID" value="NZ_JAEVHL010000080.1"/>
</dbReference>
<dbReference type="EMBL" id="JAEVHL010000080">
    <property type="protein sequence ID" value="MBM0277014.1"/>
    <property type="molecule type" value="Genomic_DNA"/>
</dbReference>
<dbReference type="Proteomes" id="UP000622245">
    <property type="component" value="Unassembled WGS sequence"/>
</dbReference>
<accession>A0ABS1YHX1</accession>
<proteinExistence type="predicted"/>